<dbReference type="SUPFAM" id="SSF109604">
    <property type="entry name" value="HD-domain/PDEase-like"/>
    <property type="match status" value="1"/>
</dbReference>
<name>A0A3G9J4Y7_9BACL</name>
<keyword evidence="4" id="KW-1185">Reference proteome</keyword>
<dbReference type="PANTHER" id="PTHR11373:SF32">
    <property type="entry name" value="DEOXYGUANOSINETRIPHOSPHATE TRIPHOSPHOHYDROLASE"/>
    <property type="match status" value="1"/>
</dbReference>
<dbReference type="Gene3D" id="1.10.3210.10">
    <property type="entry name" value="Hypothetical protein af1432"/>
    <property type="match status" value="1"/>
</dbReference>
<dbReference type="AlphaFoldDB" id="A0A3G9J4Y7"/>
<dbReference type="RefSeq" id="WP_125662948.1">
    <property type="nucleotide sequence ID" value="NZ_AP019308.1"/>
</dbReference>
<evidence type="ECO:0000313" key="4">
    <source>
        <dbReference type="Proteomes" id="UP000275368"/>
    </source>
</evidence>
<dbReference type="InterPro" id="IPR023023">
    <property type="entry name" value="dNTPase_2"/>
</dbReference>
<dbReference type="EMBL" id="AP019308">
    <property type="protein sequence ID" value="BBH23425.1"/>
    <property type="molecule type" value="Genomic_DNA"/>
</dbReference>
<dbReference type="Pfam" id="PF01966">
    <property type="entry name" value="HD"/>
    <property type="match status" value="1"/>
</dbReference>
<evidence type="ECO:0000313" key="3">
    <source>
        <dbReference type="EMBL" id="BBH23425.1"/>
    </source>
</evidence>
<dbReference type="InterPro" id="IPR050135">
    <property type="entry name" value="dGTPase-like"/>
</dbReference>
<organism evidence="3 4">
    <name type="scientific">Paenibacillus baekrokdamisoli</name>
    <dbReference type="NCBI Taxonomy" id="1712516"/>
    <lineage>
        <taxon>Bacteria</taxon>
        <taxon>Bacillati</taxon>
        <taxon>Bacillota</taxon>
        <taxon>Bacilli</taxon>
        <taxon>Bacillales</taxon>
        <taxon>Paenibacillaceae</taxon>
        <taxon>Paenibacillus</taxon>
    </lineage>
</organism>
<dbReference type="SMART" id="SM00471">
    <property type="entry name" value="HDc"/>
    <property type="match status" value="1"/>
</dbReference>
<dbReference type="InterPro" id="IPR006674">
    <property type="entry name" value="HD_domain"/>
</dbReference>
<dbReference type="NCBIfam" id="NF003701">
    <property type="entry name" value="PRK05318.1"/>
    <property type="match status" value="1"/>
</dbReference>
<protein>
    <recommendedName>
        <fullName evidence="2">Deoxyguanosinetriphosphate triphosphohydrolase-like protein</fullName>
    </recommendedName>
</protein>
<evidence type="ECO:0000256" key="1">
    <source>
        <dbReference type="ARBA" id="ARBA00022801"/>
    </source>
</evidence>
<keyword evidence="1 2" id="KW-0378">Hydrolase</keyword>
<dbReference type="InterPro" id="IPR026875">
    <property type="entry name" value="PHydrolase_assoc_dom"/>
</dbReference>
<dbReference type="OrthoDB" id="9803619at2"/>
<dbReference type="InterPro" id="IPR006261">
    <property type="entry name" value="dGTPase"/>
</dbReference>
<proteinExistence type="inferred from homology"/>
<dbReference type="Proteomes" id="UP000275368">
    <property type="component" value="Chromosome"/>
</dbReference>
<dbReference type="HAMAP" id="MF_01212">
    <property type="entry name" value="dGTPase_type2"/>
    <property type="match status" value="1"/>
</dbReference>
<dbReference type="PROSITE" id="PS51831">
    <property type="entry name" value="HD"/>
    <property type="match status" value="1"/>
</dbReference>
<dbReference type="NCBIfam" id="TIGR01353">
    <property type="entry name" value="dGTP_triPase"/>
    <property type="match status" value="1"/>
</dbReference>
<dbReference type="PANTHER" id="PTHR11373">
    <property type="entry name" value="DEOXYNUCLEOSIDE TRIPHOSPHATE TRIPHOSPHOHYDROLASE"/>
    <property type="match status" value="1"/>
</dbReference>
<dbReference type="NCBIfam" id="NF041026">
    <property type="entry name" value="antiphage_dGTPase"/>
    <property type="match status" value="1"/>
</dbReference>
<dbReference type="KEGG" id="pbk:Back11_47700"/>
<accession>A0A3G9J4Y7</accession>
<reference evidence="3 4" key="1">
    <citation type="submission" date="2018-11" db="EMBL/GenBank/DDBJ databases">
        <title>Complete genome sequence of Paenibacillus baekrokdamisoli strain KCTC 33723.</title>
        <authorList>
            <person name="Kang S.W."/>
            <person name="Lee K.C."/>
            <person name="Kim K.K."/>
            <person name="Kim J.S."/>
            <person name="Kim D.S."/>
            <person name="Ko S.H."/>
            <person name="Yang S.H."/>
            <person name="Lee J.S."/>
        </authorList>
    </citation>
    <scope>NUCLEOTIDE SEQUENCE [LARGE SCALE GENOMIC DNA]</scope>
    <source>
        <strain evidence="3 4">KCTC 33723</strain>
    </source>
</reference>
<dbReference type="GO" id="GO:0006203">
    <property type="term" value="P:dGTP catabolic process"/>
    <property type="evidence" value="ECO:0007669"/>
    <property type="project" value="TreeGrafter"/>
</dbReference>
<gene>
    <name evidence="3" type="ORF">Back11_47700</name>
</gene>
<sequence>MILHKALQNLLYNEFDIKRKIDSENAKQRVSVRDDFERDYGRIIHSAAFRRLQAKTQVIAVSEGDFHRTRLTHSLEVAQIARGIATSLNDKDIFLKDTEDKIDTSLVEAAALAHDLGHPPFGHQGERALNKCMRRLDLNFEGNAHTFRLLTHLEGSRGIGLDLTRASLLSILKYPAVMKDINNINVLDKPPKSSVFDEDEAMFKWVIHEFTPDEQKYLLKTSDTEDGKHLKTLNKTLECSIIEFADDIAYATYDLEDSLKLNLIEQKHLRGVLESHKGKTSDRITAAIDRFLSDNDDEKYRVKQLFADLVSGFINDITVEEKMPGLSSKRLRFKAVMPSATIGFLEDLKKLVLEHVIMSQRVQTFEWRGGRIIEKLFEAMINDKKLLPEDEKCWWSTSSDSHNARLVCDYIAGMTDNYALKMYSRLFEATGGKLFDI</sequence>
<comment type="similarity">
    <text evidence="2">Belongs to the dGTPase family. Type 2 subfamily.</text>
</comment>
<dbReference type="GO" id="GO:0008832">
    <property type="term" value="F:dGTPase activity"/>
    <property type="evidence" value="ECO:0007669"/>
    <property type="project" value="TreeGrafter"/>
</dbReference>
<dbReference type="CDD" id="cd00077">
    <property type="entry name" value="HDc"/>
    <property type="match status" value="1"/>
</dbReference>
<dbReference type="Pfam" id="PF13286">
    <property type="entry name" value="HD_assoc"/>
    <property type="match status" value="1"/>
</dbReference>
<dbReference type="InterPro" id="IPR003607">
    <property type="entry name" value="HD/PDEase_dom"/>
</dbReference>
<evidence type="ECO:0000256" key="2">
    <source>
        <dbReference type="HAMAP-Rule" id="MF_01212"/>
    </source>
</evidence>